<reference evidence="5 6" key="1">
    <citation type="submission" date="2017-10" db="EMBL/GenBank/DDBJ databases">
        <title>Effective Description of Clostridium neonatale sp. nov. linked to necrotizing enterocolitis in neonates and a clarification of species assignable to the genus Clostridium (Prazmowski 1880) emend. Lawson and Rainey 2016.</title>
        <authorList>
            <person name="Bernard K."/>
            <person name="Burdz T."/>
            <person name="Wiebe D."/>
            <person name="Balcewich B."/>
            <person name="Alfa M."/>
            <person name="Bernier A.-M."/>
        </authorList>
    </citation>
    <scope>NUCLEOTIDE SEQUENCE [LARGE SCALE GENOMIC DNA]</scope>
    <source>
        <strain evidence="5 6">LCDC99A005</strain>
    </source>
</reference>
<dbReference type="OrthoDB" id="86642at2"/>
<feature type="domain" description="CRISPR associated protein Cas6 C-terminal" evidence="4">
    <location>
        <begin position="116"/>
        <end position="226"/>
    </location>
</feature>
<keyword evidence="2" id="KW-0694">RNA-binding</keyword>
<dbReference type="Gene3D" id="3.30.70.1900">
    <property type="match status" value="1"/>
</dbReference>
<dbReference type="PANTHER" id="PTHR36984:SF1">
    <property type="entry name" value="CRISPR-ASSOCIATED ENDORIBONUCLEASE CAS6 1"/>
    <property type="match status" value="1"/>
</dbReference>
<dbReference type="InterPro" id="IPR049435">
    <property type="entry name" value="Cas_Cas6_C"/>
</dbReference>
<proteinExistence type="inferred from homology"/>
<dbReference type="AlphaFoldDB" id="A0A2A7MLL0"/>
<dbReference type="STRING" id="137838.GCA_001458595_03462"/>
<keyword evidence="6" id="KW-1185">Reference proteome</keyword>
<comment type="similarity">
    <text evidence="1">Belongs to the CRISPR-associated protein Cas6/Cse3/CasE family.</text>
</comment>
<dbReference type="GO" id="GO:0016788">
    <property type="term" value="F:hydrolase activity, acting on ester bonds"/>
    <property type="evidence" value="ECO:0007669"/>
    <property type="project" value="InterPro"/>
</dbReference>
<dbReference type="InterPro" id="IPR010156">
    <property type="entry name" value="CRISPR-assoc_prot_Cas6"/>
</dbReference>
<protein>
    <submittedName>
        <fullName evidence="5">CRISPR-associated endoribonuclease Cas6</fullName>
    </submittedName>
</protein>
<accession>A0A2A7MLL0</accession>
<dbReference type="Pfam" id="PF01881">
    <property type="entry name" value="Cas_Cas6_C"/>
    <property type="match status" value="1"/>
</dbReference>
<evidence type="ECO:0000259" key="4">
    <source>
        <dbReference type="Pfam" id="PF01881"/>
    </source>
</evidence>
<comment type="caution">
    <text evidence="5">The sequence shown here is derived from an EMBL/GenBank/DDBJ whole genome shotgun (WGS) entry which is preliminary data.</text>
</comment>
<dbReference type="PANTHER" id="PTHR36984">
    <property type="entry name" value="CRISPR-ASSOCIATED ENDORIBONUCLEASE CAS6 1"/>
    <property type="match status" value="1"/>
</dbReference>
<gene>
    <name evidence="5" type="primary">cas6</name>
    <name evidence="5" type="ORF">CQ394_09930</name>
</gene>
<dbReference type="Proteomes" id="UP000220840">
    <property type="component" value="Unassembled WGS sequence"/>
</dbReference>
<evidence type="ECO:0000256" key="3">
    <source>
        <dbReference type="ARBA" id="ARBA00023118"/>
    </source>
</evidence>
<sequence>MKVYEIKLKVFILKDVLINEMQSIISDFIDTSLAKDDELLKMHNENKFKGYCFDGFYPIEQKKVYKNGNIYTLTLRTINRNIGEFFNNKLVNEYNSYIKGLTSEIRILPKKHIDKIYSLTPVILKNNEGYWKNVISLKDFERRLKENLIKKYNSTQKEKIDEDFEFYTTLEFKNKKPIPNEYKGIKLLGDKISLNICENKMAQDLAYMCLGTGLLEMNARGYGFCNYRWL</sequence>
<dbReference type="NCBIfam" id="TIGR01877">
    <property type="entry name" value="cas_cas6"/>
    <property type="match status" value="1"/>
</dbReference>
<evidence type="ECO:0000256" key="2">
    <source>
        <dbReference type="ARBA" id="ARBA00022884"/>
    </source>
</evidence>
<evidence type="ECO:0000256" key="1">
    <source>
        <dbReference type="ARBA" id="ARBA00005937"/>
    </source>
</evidence>
<evidence type="ECO:0000313" key="6">
    <source>
        <dbReference type="Proteomes" id="UP000220840"/>
    </source>
</evidence>
<dbReference type="RefSeq" id="WP_058296144.1">
    <property type="nucleotide sequence ID" value="NZ_CAMRXB010000031.1"/>
</dbReference>
<evidence type="ECO:0000313" key="5">
    <source>
        <dbReference type="EMBL" id="PEG31998.1"/>
    </source>
</evidence>
<dbReference type="GO" id="GO:0003723">
    <property type="term" value="F:RNA binding"/>
    <property type="evidence" value="ECO:0007669"/>
    <property type="project" value="UniProtKB-KW"/>
</dbReference>
<dbReference type="EMBL" id="PDCJ01000001">
    <property type="protein sequence ID" value="PEG31998.1"/>
    <property type="molecule type" value="Genomic_DNA"/>
</dbReference>
<keyword evidence="3" id="KW-0051">Antiviral defense</keyword>
<name>A0A2A7MLL0_9CLOT</name>
<organism evidence="5 6">
    <name type="scientific">Clostridium neonatale</name>
    <dbReference type="NCBI Taxonomy" id="137838"/>
    <lineage>
        <taxon>Bacteria</taxon>
        <taxon>Bacillati</taxon>
        <taxon>Bacillota</taxon>
        <taxon>Clostridia</taxon>
        <taxon>Eubacteriales</taxon>
        <taxon>Clostridiaceae</taxon>
        <taxon>Clostridium</taxon>
    </lineage>
</organism>
<dbReference type="GO" id="GO:0051607">
    <property type="term" value="P:defense response to virus"/>
    <property type="evidence" value="ECO:0007669"/>
    <property type="project" value="UniProtKB-KW"/>
</dbReference>